<comment type="caution">
    <text evidence="3">The sequence shown here is derived from an EMBL/GenBank/DDBJ whole genome shotgun (WGS) entry which is preliminary data.</text>
</comment>
<dbReference type="Proteomes" id="UP000664654">
    <property type="component" value="Unassembled WGS sequence"/>
</dbReference>
<dbReference type="EMBL" id="JAFKCV010000016">
    <property type="protein sequence ID" value="MBN7827293.1"/>
    <property type="molecule type" value="Genomic_DNA"/>
</dbReference>
<name>A0A939IPC4_9ALTE</name>
<feature type="chain" id="PRO_5036838016" description="Tat pathway signal sequence domain protein" evidence="2">
    <location>
        <begin position="49"/>
        <end position="250"/>
    </location>
</feature>
<evidence type="ECO:0000313" key="4">
    <source>
        <dbReference type="Proteomes" id="UP000664654"/>
    </source>
</evidence>
<protein>
    <recommendedName>
        <fullName evidence="5">Tat pathway signal sequence domain protein</fullName>
    </recommendedName>
</protein>
<feature type="region of interest" description="Disordered" evidence="1">
    <location>
        <begin position="1"/>
        <end position="26"/>
    </location>
</feature>
<organism evidence="3 4">
    <name type="scientific">Bowmanella dokdonensis</name>
    <dbReference type="NCBI Taxonomy" id="751969"/>
    <lineage>
        <taxon>Bacteria</taxon>
        <taxon>Pseudomonadati</taxon>
        <taxon>Pseudomonadota</taxon>
        <taxon>Gammaproteobacteria</taxon>
        <taxon>Alteromonadales</taxon>
        <taxon>Alteromonadaceae</taxon>
        <taxon>Bowmanella</taxon>
    </lineage>
</organism>
<keyword evidence="4" id="KW-1185">Reference proteome</keyword>
<reference evidence="3" key="1">
    <citation type="submission" date="2021-03" db="EMBL/GenBank/DDBJ databases">
        <title>novel species isolated from a fishpond in China.</title>
        <authorList>
            <person name="Lu H."/>
            <person name="Cai Z."/>
        </authorList>
    </citation>
    <scope>NUCLEOTIDE SEQUENCE</scope>
    <source>
        <strain evidence="3">JCM 30855</strain>
    </source>
</reference>
<gene>
    <name evidence="3" type="ORF">J0A66_18820</name>
</gene>
<feature type="signal peptide" evidence="2">
    <location>
        <begin position="1"/>
        <end position="48"/>
    </location>
</feature>
<proteinExistence type="predicted"/>
<dbReference type="InterPro" id="IPR006311">
    <property type="entry name" value="TAT_signal"/>
</dbReference>
<dbReference type="RefSeq" id="WP_206575405.1">
    <property type="nucleotide sequence ID" value="NZ_JAFKCV010000016.1"/>
</dbReference>
<evidence type="ECO:0000256" key="2">
    <source>
        <dbReference type="SAM" id="SignalP"/>
    </source>
</evidence>
<evidence type="ECO:0000256" key="1">
    <source>
        <dbReference type="SAM" id="MobiDB-lite"/>
    </source>
</evidence>
<evidence type="ECO:0008006" key="5">
    <source>
        <dbReference type="Google" id="ProtNLM"/>
    </source>
</evidence>
<dbReference type="AlphaFoldDB" id="A0A939IPC4"/>
<dbReference type="PROSITE" id="PS51318">
    <property type="entry name" value="TAT"/>
    <property type="match status" value="1"/>
</dbReference>
<accession>A0A939IPC4</accession>
<keyword evidence="2" id="KW-0732">Signal</keyword>
<sequence length="250" mass="27034">MVDENKQVDSVEVADSAGKHNDSRRRWLKKAGMASPALLLLANRPAMAAGCTISGFMSVNMGTSLTVHEGATCNGWSPGNWKNDRGQITSAAWNMTGLSPSTPFKTVFDTRSLGGAQIRKVIGGTPENNVVDYQSRINQTFIQELQGNTKTNSITQHAAACYLNAMFLQGGGAGSNPDPWMLNYPTADDIIGLYLMYEMSHMYPQAGVTYQLERGGLLVGRSDNMTVNDYNNFFVSISDGGGSDDWQSGL</sequence>
<evidence type="ECO:0000313" key="3">
    <source>
        <dbReference type="EMBL" id="MBN7827293.1"/>
    </source>
</evidence>